<reference evidence="1 2" key="1">
    <citation type="submission" date="2017-09" db="EMBL/GenBank/DDBJ databases">
        <title>Biodiversity and function of Thalassospira species in the particle-attached aromatic-hydrocarbon-degrading consortia from the surface seawater of the South China Sea.</title>
        <authorList>
            <person name="Dong C."/>
            <person name="Liu R."/>
            <person name="Shao Z."/>
        </authorList>
    </citation>
    <scope>NUCLEOTIDE SEQUENCE [LARGE SCALE GENOMIC DNA]</scope>
    <source>
        <strain evidence="1 2">CSC1P2</strain>
    </source>
</reference>
<sequence length="207" mass="22509">MISYPLQMPSSPRVKSIRWKNQTAVARSRSPFTFQSQVQVYQGQAWAADVTLPKIRNRDDVAKWAAFFLSLNGAEGTFFMGPIDYFRPRGMASGNPVVDGANQKGGVLATAGWTANVSGILLAGDYIGLGDGADARMYRVLRDVDSDAGGKASIDIWPRINVPPGNLAPIEIDNPQTVFYLAGKIPEMESLRDGVDPITFSAVEDLR</sequence>
<dbReference type="Proteomes" id="UP000233597">
    <property type="component" value="Unassembled WGS sequence"/>
</dbReference>
<evidence type="ECO:0000313" key="2">
    <source>
        <dbReference type="Proteomes" id="UP000233597"/>
    </source>
</evidence>
<gene>
    <name evidence="1" type="ORF">COO20_09730</name>
</gene>
<comment type="caution">
    <text evidence="1">The sequence shown here is derived from an EMBL/GenBank/DDBJ whole genome shotgun (WGS) entry which is preliminary data.</text>
</comment>
<organism evidence="1 2">
    <name type="scientific">Thalassospira marina</name>
    <dbReference type="NCBI Taxonomy" id="2048283"/>
    <lineage>
        <taxon>Bacteria</taxon>
        <taxon>Pseudomonadati</taxon>
        <taxon>Pseudomonadota</taxon>
        <taxon>Alphaproteobacteria</taxon>
        <taxon>Rhodospirillales</taxon>
        <taxon>Thalassospiraceae</taxon>
        <taxon>Thalassospira</taxon>
    </lineage>
</organism>
<dbReference type="EMBL" id="NWTK01000005">
    <property type="protein sequence ID" value="PKR54400.1"/>
    <property type="molecule type" value="Genomic_DNA"/>
</dbReference>
<protein>
    <submittedName>
        <fullName evidence="1">Uncharacterized protein</fullName>
    </submittedName>
</protein>
<proteinExistence type="predicted"/>
<dbReference type="AlphaFoldDB" id="A0A2N3KV71"/>
<evidence type="ECO:0000313" key="1">
    <source>
        <dbReference type="EMBL" id="PKR54400.1"/>
    </source>
</evidence>
<accession>A0A2N3KV71</accession>
<name>A0A2N3KV71_9PROT</name>